<accession>A0A401JCL1</accession>
<dbReference type="Pfam" id="PF09339">
    <property type="entry name" value="HTH_IclR"/>
    <property type="match status" value="1"/>
</dbReference>
<evidence type="ECO:0000313" key="7">
    <source>
        <dbReference type="Proteomes" id="UP000286806"/>
    </source>
</evidence>
<dbReference type="PROSITE" id="PS51077">
    <property type="entry name" value="HTH_ICLR"/>
    <property type="match status" value="1"/>
</dbReference>
<dbReference type="Gene3D" id="3.30.450.40">
    <property type="match status" value="1"/>
</dbReference>
<keyword evidence="1" id="KW-0805">Transcription regulation</keyword>
<dbReference type="PANTHER" id="PTHR30136">
    <property type="entry name" value="HELIX-TURN-HELIX TRANSCRIPTIONAL REGULATOR, ICLR FAMILY"/>
    <property type="match status" value="1"/>
</dbReference>
<keyword evidence="7" id="KW-1185">Reference proteome</keyword>
<sequence length="254" mass="27830">MSKDEPKSSIQVIDRMMKLLNVLADHVEPLGLKQLAAQTSLHPSSAHRILGVMVEKGLVERVEPGSYQLGIKLLELGNLVKARINVRQVALPFMQKLRDELDETVNLTLRQGDEIVYVERVTAAKSMMRVVQVVGTRAPLHITAVGKIFLAQDGQQSCEEYALRSGMPAFTKDTITTLDRLREEVEKARRAGFAIDKEEAEKGVCCIGAGICDSSGKLVAGLSISAPADRINYKWSGRVKGIADEISRAMGYLG</sequence>
<dbReference type="GO" id="GO:0003677">
    <property type="term" value="F:DNA binding"/>
    <property type="evidence" value="ECO:0007669"/>
    <property type="project" value="UniProtKB-KW"/>
</dbReference>
<dbReference type="FunFam" id="1.10.10.10:FF:000056">
    <property type="entry name" value="IclR family transcriptional regulator"/>
    <property type="match status" value="1"/>
</dbReference>
<evidence type="ECO:0000256" key="2">
    <source>
        <dbReference type="ARBA" id="ARBA00023125"/>
    </source>
</evidence>
<keyword evidence="3" id="KW-0804">Transcription</keyword>
<dbReference type="SUPFAM" id="SSF46785">
    <property type="entry name" value="Winged helix' DNA-binding domain"/>
    <property type="match status" value="1"/>
</dbReference>
<dbReference type="AlphaFoldDB" id="A0A401JCL1"/>
<organism evidence="6 7">
    <name type="scientific">Sulfuriferula multivorans</name>
    <dbReference type="NCBI Taxonomy" id="1559896"/>
    <lineage>
        <taxon>Bacteria</taxon>
        <taxon>Pseudomonadati</taxon>
        <taxon>Pseudomonadota</taxon>
        <taxon>Betaproteobacteria</taxon>
        <taxon>Nitrosomonadales</taxon>
        <taxon>Sulfuricellaceae</taxon>
        <taxon>Sulfuriferula</taxon>
    </lineage>
</organism>
<evidence type="ECO:0000259" key="5">
    <source>
        <dbReference type="PROSITE" id="PS51078"/>
    </source>
</evidence>
<evidence type="ECO:0000313" key="6">
    <source>
        <dbReference type="EMBL" id="GBL45280.1"/>
    </source>
</evidence>
<proteinExistence type="predicted"/>
<dbReference type="Proteomes" id="UP000286806">
    <property type="component" value="Unassembled WGS sequence"/>
</dbReference>
<dbReference type="InterPro" id="IPR005471">
    <property type="entry name" value="Tscrpt_reg_IclR_N"/>
</dbReference>
<dbReference type="InterPro" id="IPR050707">
    <property type="entry name" value="HTH_MetabolicPath_Reg"/>
</dbReference>
<dbReference type="InterPro" id="IPR014757">
    <property type="entry name" value="Tscrpt_reg_IclR_C"/>
</dbReference>
<dbReference type="Pfam" id="PF01614">
    <property type="entry name" value="IclR_C"/>
    <property type="match status" value="1"/>
</dbReference>
<dbReference type="PANTHER" id="PTHR30136:SF24">
    <property type="entry name" value="HTH-TYPE TRANSCRIPTIONAL REPRESSOR ALLR"/>
    <property type="match status" value="1"/>
</dbReference>
<feature type="domain" description="HTH iclR-type" evidence="4">
    <location>
        <begin position="10"/>
        <end position="71"/>
    </location>
</feature>
<evidence type="ECO:0000256" key="3">
    <source>
        <dbReference type="ARBA" id="ARBA00023163"/>
    </source>
</evidence>
<gene>
    <name evidence="6" type="ORF">SFMTTN_1087</name>
</gene>
<feature type="domain" description="IclR-ED" evidence="5">
    <location>
        <begin position="72"/>
        <end position="252"/>
    </location>
</feature>
<keyword evidence="2" id="KW-0238">DNA-binding</keyword>
<evidence type="ECO:0000259" key="4">
    <source>
        <dbReference type="PROSITE" id="PS51077"/>
    </source>
</evidence>
<name>A0A401JCL1_9PROT</name>
<comment type="caution">
    <text evidence="6">The sequence shown here is derived from an EMBL/GenBank/DDBJ whole genome shotgun (WGS) entry which is preliminary data.</text>
</comment>
<dbReference type="SUPFAM" id="SSF55781">
    <property type="entry name" value="GAF domain-like"/>
    <property type="match status" value="1"/>
</dbReference>
<dbReference type="GO" id="GO:0045892">
    <property type="term" value="P:negative regulation of DNA-templated transcription"/>
    <property type="evidence" value="ECO:0007669"/>
    <property type="project" value="TreeGrafter"/>
</dbReference>
<dbReference type="Gene3D" id="1.10.10.10">
    <property type="entry name" value="Winged helix-like DNA-binding domain superfamily/Winged helix DNA-binding domain"/>
    <property type="match status" value="1"/>
</dbReference>
<evidence type="ECO:0000256" key="1">
    <source>
        <dbReference type="ARBA" id="ARBA00023015"/>
    </source>
</evidence>
<dbReference type="PROSITE" id="PS51078">
    <property type="entry name" value="ICLR_ED"/>
    <property type="match status" value="1"/>
</dbReference>
<dbReference type="InterPro" id="IPR036388">
    <property type="entry name" value="WH-like_DNA-bd_sf"/>
</dbReference>
<dbReference type="EMBL" id="BGOW01000008">
    <property type="protein sequence ID" value="GBL45280.1"/>
    <property type="molecule type" value="Genomic_DNA"/>
</dbReference>
<dbReference type="GO" id="GO:0003700">
    <property type="term" value="F:DNA-binding transcription factor activity"/>
    <property type="evidence" value="ECO:0007669"/>
    <property type="project" value="TreeGrafter"/>
</dbReference>
<dbReference type="SMART" id="SM00346">
    <property type="entry name" value="HTH_ICLR"/>
    <property type="match status" value="1"/>
</dbReference>
<dbReference type="RefSeq" id="WP_223247687.1">
    <property type="nucleotide sequence ID" value="NZ_BGOW01000008.1"/>
</dbReference>
<reference evidence="6 7" key="1">
    <citation type="journal article" date="2019" name="Front. Microbiol.">
        <title>Genomes of Neutrophilic Sulfur-Oxidizing Chemolithoautotrophs Representing 9 Proteobacterial Species From 8 Genera.</title>
        <authorList>
            <person name="Watanabe T."/>
            <person name="Kojima H."/>
            <person name="Umezawa K."/>
            <person name="Hori C."/>
            <person name="Takasuka T.E."/>
            <person name="Kato Y."/>
            <person name="Fukui M."/>
        </authorList>
    </citation>
    <scope>NUCLEOTIDE SEQUENCE [LARGE SCALE GENOMIC DNA]</scope>
    <source>
        <strain evidence="6 7">TTN</strain>
    </source>
</reference>
<dbReference type="InterPro" id="IPR036390">
    <property type="entry name" value="WH_DNA-bd_sf"/>
</dbReference>
<protein>
    <submittedName>
        <fullName evidence="6">Transcriptional regulator, IclR family</fullName>
    </submittedName>
</protein>
<dbReference type="InterPro" id="IPR029016">
    <property type="entry name" value="GAF-like_dom_sf"/>
</dbReference>